<keyword evidence="5" id="KW-1185">Reference proteome</keyword>
<dbReference type="InterPro" id="IPR014729">
    <property type="entry name" value="Rossmann-like_a/b/a_fold"/>
</dbReference>
<feature type="domain" description="UspA" evidence="3">
    <location>
        <begin position="151"/>
        <end position="281"/>
    </location>
</feature>
<dbReference type="AlphaFoldDB" id="A0A841ABQ0"/>
<dbReference type="PRINTS" id="PR01438">
    <property type="entry name" value="UNVRSLSTRESS"/>
</dbReference>
<comment type="similarity">
    <text evidence="1">Belongs to the universal stress protein A family.</text>
</comment>
<evidence type="ECO:0000256" key="1">
    <source>
        <dbReference type="ARBA" id="ARBA00008791"/>
    </source>
</evidence>
<dbReference type="RefSeq" id="WP_184325939.1">
    <property type="nucleotide sequence ID" value="NZ_JACHLZ010000001.1"/>
</dbReference>
<dbReference type="SUPFAM" id="SSF52402">
    <property type="entry name" value="Adenine nucleotide alpha hydrolases-like"/>
    <property type="match status" value="2"/>
</dbReference>
<dbReference type="PANTHER" id="PTHR46268:SF6">
    <property type="entry name" value="UNIVERSAL STRESS PROTEIN UP12"/>
    <property type="match status" value="1"/>
</dbReference>
<evidence type="ECO:0000313" key="5">
    <source>
        <dbReference type="Proteomes" id="UP000588158"/>
    </source>
</evidence>
<evidence type="ECO:0000259" key="3">
    <source>
        <dbReference type="Pfam" id="PF00582"/>
    </source>
</evidence>
<dbReference type="Proteomes" id="UP000588158">
    <property type="component" value="Unassembled WGS sequence"/>
</dbReference>
<proteinExistence type="inferred from homology"/>
<name>A0A841ABQ0_9MICO</name>
<dbReference type="InterPro" id="IPR006016">
    <property type="entry name" value="UspA"/>
</dbReference>
<gene>
    <name evidence="4" type="ORF">HNR70_002462</name>
</gene>
<dbReference type="InterPro" id="IPR006015">
    <property type="entry name" value="Universal_stress_UspA"/>
</dbReference>
<dbReference type="PANTHER" id="PTHR46268">
    <property type="entry name" value="STRESS RESPONSE PROTEIN NHAX"/>
    <property type="match status" value="1"/>
</dbReference>
<feature type="domain" description="UspA" evidence="3">
    <location>
        <begin position="6"/>
        <end position="143"/>
    </location>
</feature>
<protein>
    <submittedName>
        <fullName evidence="4">Nucleotide-binding universal stress UspA family protein</fullName>
    </submittedName>
</protein>
<evidence type="ECO:0000256" key="2">
    <source>
        <dbReference type="SAM" id="MobiDB-lite"/>
    </source>
</evidence>
<reference evidence="4 5" key="1">
    <citation type="submission" date="2020-08" db="EMBL/GenBank/DDBJ databases">
        <title>Sequencing the genomes of 1000 actinobacteria strains.</title>
        <authorList>
            <person name="Klenk H.-P."/>
        </authorList>
    </citation>
    <scope>NUCLEOTIDE SEQUENCE [LARGE SCALE GENOMIC DNA]</scope>
    <source>
        <strain evidence="4 5">DSM 28796</strain>
    </source>
</reference>
<dbReference type="Pfam" id="PF00582">
    <property type="entry name" value="Usp"/>
    <property type="match status" value="2"/>
</dbReference>
<feature type="region of interest" description="Disordered" evidence="2">
    <location>
        <begin position="285"/>
        <end position="305"/>
    </location>
</feature>
<dbReference type="Gene3D" id="3.40.50.620">
    <property type="entry name" value="HUPs"/>
    <property type="match status" value="2"/>
</dbReference>
<evidence type="ECO:0000313" key="4">
    <source>
        <dbReference type="EMBL" id="MBB5832649.1"/>
    </source>
</evidence>
<accession>A0A841ABQ0</accession>
<organism evidence="4 5">
    <name type="scientific">Brachybacterium aquaticum</name>
    <dbReference type="NCBI Taxonomy" id="1432564"/>
    <lineage>
        <taxon>Bacteria</taxon>
        <taxon>Bacillati</taxon>
        <taxon>Actinomycetota</taxon>
        <taxon>Actinomycetes</taxon>
        <taxon>Micrococcales</taxon>
        <taxon>Dermabacteraceae</taxon>
        <taxon>Brachybacterium</taxon>
    </lineage>
</organism>
<dbReference type="EMBL" id="JACHLZ010000001">
    <property type="protein sequence ID" value="MBB5832649.1"/>
    <property type="molecule type" value="Genomic_DNA"/>
</dbReference>
<sequence>MGETGRTILVGYDDTTASMAAVRWAAELARDTRAEVQLVHAWTWPLLGQGVSGLPVLDPTGPRNQARRLLDDAVDRITGTFPEVPVSAELVAGMPREVLEEASGRGEMLVVGTRGLGAVMGTLLGSVSRGLLHDAGCPVAIIRSDQHRAGPVLVAYDGSGVAGEAVDVAADLAAAWGATLRVVHVRATGHAPYENGGEAWSAGHRSRGTLDEGVDRARARHPELTVQSRTLEDRTVAEGLLSAAAGARMLVLGHRGQSRGQFGSTAHATVLHATGNVIVVRRGPAGGAASESEGTGAAADGGSRE</sequence>
<comment type="caution">
    <text evidence="4">The sequence shown here is derived from an EMBL/GenBank/DDBJ whole genome shotgun (WGS) entry which is preliminary data.</text>
</comment>
<feature type="compositionally biased region" description="Low complexity" evidence="2">
    <location>
        <begin position="287"/>
        <end position="305"/>
    </location>
</feature>